<feature type="non-terminal residue" evidence="1">
    <location>
        <position position="103"/>
    </location>
</feature>
<dbReference type="EMBL" id="CAJVQC010038645">
    <property type="protein sequence ID" value="CAG8766705.1"/>
    <property type="molecule type" value="Genomic_DNA"/>
</dbReference>
<evidence type="ECO:0000313" key="2">
    <source>
        <dbReference type="Proteomes" id="UP000789920"/>
    </source>
</evidence>
<protein>
    <submittedName>
        <fullName evidence="1">11872_t:CDS:1</fullName>
    </submittedName>
</protein>
<gene>
    <name evidence="1" type="ORF">RPERSI_LOCUS15889</name>
</gene>
<dbReference type="Proteomes" id="UP000789920">
    <property type="component" value="Unassembled WGS sequence"/>
</dbReference>
<name>A0ACA9QW39_9GLOM</name>
<proteinExistence type="predicted"/>
<feature type="non-terminal residue" evidence="1">
    <location>
        <position position="1"/>
    </location>
</feature>
<reference evidence="1" key="1">
    <citation type="submission" date="2021-06" db="EMBL/GenBank/DDBJ databases">
        <authorList>
            <person name="Kallberg Y."/>
            <person name="Tangrot J."/>
            <person name="Rosling A."/>
        </authorList>
    </citation>
    <scope>NUCLEOTIDE SEQUENCE</scope>
    <source>
        <strain evidence="1">MA461A</strain>
    </source>
</reference>
<accession>A0ACA9QW39</accession>
<sequence>YSESEPQEPRTCPSFSAKSSRFWARIRKTQFINLSTDNCGFQNISREWTLSEKMKQFSKIAHTKRIELIKAKLINKIALDIWHPIPITCEEVILIVHVSGACQ</sequence>
<organism evidence="1 2">
    <name type="scientific">Racocetra persica</name>
    <dbReference type="NCBI Taxonomy" id="160502"/>
    <lineage>
        <taxon>Eukaryota</taxon>
        <taxon>Fungi</taxon>
        <taxon>Fungi incertae sedis</taxon>
        <taxon>Mucoromycota</taxon>
        <taxon>Glomeromycotina</taxon>
        <taxon>Glomeromycetes</taxon>
        <taxon>Diversisporales</taxon>
        <taxon>Gigasporaceae</taxon>
        <taxon>Racocetra</taxon>
    </lineage>
</organism>
<keyword evidence="2" id="KW-1185">Reference proteome</keyword>
<evidence type="ECO:0000313" key="1">
    <source>
        <dbReference type="EMBL" id="CAG8766705.1"/>
    </source>
</evidence>
<comment type="caution">
    <text evidence="1">The sequence shown here is derived from an EMBL/GenBank/DDBJ whole genome shotgun (WGS) entry which is preliminary data.</text>
</comment>